<evidence type="ECO:0000259" key="3">
    <source>
        <dbReference type="Pfam" id="PF16033"/>
    </source>
</evidence>
<evidence type="ECO:0000313" key="4">
    <source>
        <dbReference type="EMBL" id="KAK8731886.1"/>
    </source>
</evidence>
<organism evidence="4 5">
    <name type="scientific">Cherax quadricarinatus</name>
    <name type="common">Australian red claw crayfish</name>
    <dbReference type="NCBI Taxonomy" id="27406"/>
    <lineage>
        <taxon>Eukaryota</taxon>
        <taxon>Metazoa</taxon>
        <taxon>Ecdysozoa</taxon>
        <taxon>Arthropoda</taxon>
        <taxon>Crustacea</taxon>
        <taxon>Multicrustacea</taxon>
        <taxon>Malacostraca</taxon>
        <taxon>Eumalacostraca</taxon>
        <taxon>Eucarida</taxon>
        <taxon>Decapoda</taxon>
        <taxon>Pleocyemata</taxon>
        <taxon>Astacidea</taxon>
        <taxon>Parastacoidea</taxon>
        <taxon>Parastacidae</taxon>
        <taxon>Cherax</taxon>
    </lineage>
</organism>
<evidence type="ECO:0000256" key="1">
    <source>
        <dbReference type="SAM" id="MobiDB-lite"/>
    </source>
</evidence>
<feature type="compositionally biased region" description="Basic and acidic residues" evidence="1">
    <location>
        <begin position="451"/>
        <end position="473"/>
    </location>
</feature>
<feature type="signal peptide" evidence="2">
    <location>
        <begin position="1"/>
        <end position="26"/>
    </location>
</feature>
<gene>
    <name evidence="4" type="ORF">OTU49_007314</name>
</gene>
<dbReference type="AlphaFoldDB" id="A0AAW0WY72"/>
<reference evidence="4 5" key="1">
    <citation type="journal article" date="2024" name="BMC Genomics">
        <title>Genome assembly of redclaw crayfish (Cherax quadricarinatus) provides insights into its immune adaptation and hypoxia tolerance.</title>
        <authorList>
            <person name="Liu Z."/>
            <person name="Zheng J."/>
            <person name="Li H."/>
            <person name="Fang K."/>
            <person name="Wang S."/>
            <person name="He J."/>
            <person name="Zhou D."/>
            <person name="Weng S."/>
            <person name="Chi M."/>
            <person name="Gu Z."/>
            <person name="He J."/>
            <person name="Li F."/>
            <person name="Wang M."/>
        </authorList>
    </citation>
    <scope>NUCLEOTIDE SEQUENCE [LARGE SCALE GENOMIC DNA]</scope>
    <source>
        <strain evidence="4">ZL_2023a</strain>
    </source>
</reference>
<keyword evidence="2" id="KW-0732">Signal</keyword>
<protein>
    <recommendedName>
        <fullName evidence="3">DUF4789 domain-containing protein</fullName>
    </recommendedName>
</protein>
<feature type="domain" description="DUF4789" evidence="3">
    <location>
        <begin position="379"/>
        <end position="435"/>
    </location>
</feature>
<feature type="chain" id="PRO_5044013238" description="DUF4789 domain-containing protein" evidence="2">
    <location>
        <begin position="27"/>
        <end position="598"/>
    </location>
</feature>
<feature type="region of interest" description="Disordered" evidence="1">
    <location>
        <begin position="490"/>
        <end position="525"/>
    </location>
</feature>
<sequence length="598" mass="67653">MRGGHGWWWWVWAWVWAWALWRRGWGSDGAVIPPRWVNTTLNPCARKSWQLLYWPRDNSCHRIFTQGPCGETQEFYYDPSLGKGACRCPRGSLLYPRTGLCYPQFSQGPCSPRQYLDLDKDGRKGQCYDFLKCPLRHVYWPRTNTCYEYHTRGPCLKGYLIYVNPNTGFPECGCERNLMFSNYWSLTGLCFELFKRGPCLEGAIFLYNATKGATECSCSPSIITNYHNESDGCYELNQQGPCLPGQILTFEPNAMSTQCQCRKDHGLWPLSGHCYRLYSRGPCEKGHFFTPTTNNSTNMVGECQVYPCTGTHRYHSAADSCFRLGWRAPCPEGQLFIYDEESPLRGMCGCTSELVGFWAADEQCYELGSRGPCQHSQILSYDKATGSVLCTCDMRKGFITWHDGLCYRLETRGPCSAGQVLGVKKWRPITPICTSLTSSLFPDNPLIFKDASSRESTPHQHHESNSVTASRDDNIYALGTLNETLTIDTSNASNSQNAEPEPQLKMASGNTHRSERQLDDRPMPTNIYSLGAVDDMYETSDKNMEYYPGRSGRSMADTETWGLLDGTYPRSPDGTYYTGRSDGERSLTPWWGSITAAT</sequence>
<dbReference type="InterPro" id="IPR031993">
    <property type="entry name" value="DUF4789"/>
</dbReference>
<accession>A0AAW0WY72</accession>
<proteinExistence type="predicted"/>
<feature type="domain" description="DUF4789" evidence="3">
    <location>
        <begin position="72"/>
        <end position="133"/>
    </location>
</feature>
<dbReference type="Pfam" id="PF16033">
    <property type="entry name" value="DUF4789"/>
    <property type="match status" value="3"/>
</dbReference>
<evidence type="ECO:0000313" key="5">
    <source>
        <dbReference type="Proteomes" id="UP001445076"/>
    </source>
</evidence>
<feature type="domain" description="DUF4789" evidence="3">
    <location>
        <begin position="257"/>
        <end position="330"/>
    </location>
</feature>
<dbReference type="PANTHER" id="PTHR21177">
    <property type="entry name" value="IP06524P-RELATED"/>
    <property type="match status" value="1"/>
</dbReference>
<comment type="caution">
    <text evidence="4">The sequence shown here is derived from an EMBL/GenBank/DDBJ whole genome shotgun (WGS) entry which is preliminary data.</text>
</comment>
<dbReference type="EMBL" id="JARKIK010000059">
    <property type="protein sequence ID" value="KAK8731886.1"/>
    <property type="molecule type" value="Genomic_DNA"/>
</dbReference>
<dbReference type="Proteomes" id="UP001445076">
    <property type="component" value="Unassembled WGS sequence"/>
</dbReference>
<keyword evidence="5" id="KW-1185">Reference proteome</keyword>
<name>A0AAW0WY72_CHEQU</name>
<feature type="region of interest" description="Disordered" evidence="1">
    <location>
        <begin position="449"/>
        <end position="473"/>
    </location>
</feature>
<evidence type="ECO:0000256" key="2">
    <source>
        <dbReference type="SAM" id="SignalP"/>
    </source>
</evidence>
<feature type="compositionally biased region" description="Basic and acidic residues" evidence="1">
    <location>
        <begin position="512"/>
        <end position="522"/>
    </location>
</feature>